<keyword evidence="2" id="KW-1185">Reference proteome</keyword>
<gene>
    <name evidence="1" type="ORF">MTBBW1_600011</name>
</gene>
<reference evidence="1 2" key="1">
    <citation type="submission" date="2017-03" db="EMBL/GenBank/DDBJ databases">
        <authorList>
            <person name="Afonso C.L."/>
            <person name="Miller P.J."/>
            <person name="Scott M.A."/>
            <person name="Spackman E."/>
            <person name="Goraichik I."/>
            <person name="Dimitrov K.M."/>
            <person name="Suarez D.L."/>
            <person name="Swayne D.E."/>
        </authorList>
    </citation>
    <scope>NUCLEOTIDE SEQUENCE [LARGE SCALE GENOMIC DNA]</scope>
    <source>
        <strain evidence="1">PRJEB14757</strain>
    </source>
</reference>
<dbReference type="Proteomes" id="UP000191931">
    <property type="component" value="Unassembled WGS sequence"/>
</dbReference>
<dbReference type="AlphaFoldDB" id="A0A1W1HI53"/>
<proteinExistence type="predicted"/>
<sequence>MGPNIYTTKYKKIFKKSNYENFLINHHDSEGITTMHESHDISVFYGDFLTNRHDDLLITTMHKNI</sequence>
<dbReference type="EMBL" id="FWEV01000304">
    <property type="protein sequence ID" value="SLM32181.1"/>
    <property type="molecule type" value="Genomic_DNA"/>
</dbReference>
<evidence type="ECO:0000313" key="1">
    <source>
        <dbReference type="EMBL" id="SLM32181.1"/>
    </source>
</evidence>
<protein>
    <submittedName>
        <fullName evidence="1">Uncharacterized protein</fullName>
    </submittedName>
</protein>
<evidence type="ECO:0000313" key="2">
    <source>
        <dbReference type="Proteomes" id="UP000191931"/>
    </source>
</evidence>
<accession>A0A1W1HI53</accession>
<name>A0A1W1HI53_9BACT</name>
<organism evidence="1 2">
    <name type="scientific">Desulfamplus magnetovallimortis</name>
    <dbReference type="NCBI Taxonomy" id="1246637"/>
    <lineage>
        <taxon>Bacteria</taxon>
        <taxon>Pseudomonadati</taxon>
        <taxon>Thermodesulfobacteriota</taxon>
        <taxon>Desulfobacteria</taxon>
        <taxon>Desulfobacterales</taxon>
        <taxon>Desulfobacteraceae</taxon>
        <taxon>Desulfamplus</taxon>
    </lineage>
</organism>